<gene>
    <name evidence="1" type="ORF">CUN48_06840</name>
</gene>
<name>A0A2M8QDG4_9CHLR</name>
<protein>
    <submittedName>
        <fullName evidence="1">DUF3090 domain-containing protein</fullName>
    </submittedName>
</protein>
<evidence type="ECO:0000313" key="2">
    <source>
        <dbReference type="Proteomes" id="UP000230790"/>
    </source>
</evidence>
<reference evidence="1 2" key="1">
    <citation type="submission" date="2017-11" db="EMBL/GenBank/DDBJ databases">
        <title>Evolution of Phototrophy in the Chloroflexi Phylum Driven by Horizontal Gene Transfer.</title>
        <authorList>
            <person name="Ward L.M."/>
            <person name="Hemp J."/>
            <person name="Shih P.M."/>
            <person name="Mcglynn S.E."/>
            <person name="Fischer W."/>
        </authorList>
    </citation>
    <scope>NUCLEOTIDE SEQUENCE [LARGE SCALE GENOMIC DNA]</scope>
    <source>
        <strain evidence="1">JP3_7</strain>
    </source>
</reference>
<organism evidence="1 2">
    <name type="scientific">Candidatus Thermofonsia Clade 3 bacterium</name>
    <dbReference type="NCBI Taxonomy" id="2364212"/>
    <lineage>
        <taxon>Bacteria</taxon>
        <taxon>Bacillati</taxon>
        <taxon>Chloroflexota</taxon>
        <taxon>Candidatus Thermofontia</taxon>
        <taxon>Candidatus Thermofonsia Clade 3</taxon>
    </lineage>
</organism>
<dbReference type="AlphaFoldDB" id="A0A2M8QDG4"/>
<dbReference type="EMBL" id="PGTN01000035">
    <property type="protein sequence ID" value="PJF47792.1"/>
    <property type="molecule type" value="Genomic_DNA"/>
</dbReference>
<dbReference type="InterPro" id="IPR021441">
    <property type="entry name" value="DUF3090"/>
</dbReference>
<dbReference type="Pfam" id="PF11290">
    <property type="entry name" value="DUF3090"/>
    <property type="match status" value="1"/>
</dbReference>
<sequence>MPNRAIDLNPVSRVTVGAIGEPGRRTFYIQARKGSELVTLICEKEQVSALCLALQQWLDELRVKYPKGANYARLNTDMELEQPFTPIFRVGQMGLGYDEKNDLIVLVLTELLPEDVDQEEATMIRLFCSRAQIDALSRHGLEVVAKGRPICPLCGKPMDPEGNVQGFCPRRNGHADEIVFA</sequence>
<dbReference type="Proteomes" id="UP000230790">
    <property type="component" value="Unassembled WGS sequence"/>
</dbReference>
<dbReference type="NCBIfam" id="TIGR03847">
    <property type="entry name" value="conserved hypothetical protein"/>
    <property type="match status" value="1"/>
</dbReference>
<proteinExistence type="predicted"/>
<evidence type="ECO:0000313" key="1">
    <source>
        <dbReference type="EMBL" id="PJF47792.1"/>
    </source>
</evidence>
<comment type="caution">
    <text evidence="1">The sequence shown here is derived from an EMBL/GenBank/DDBJ whole genome shotgun (WGS) entry which is preliminary data.</text>
</comment>
<accession>A0A2M8QDG4</accession>